<dbReference type="EMBL" id="MH059633">
    <property type="protein sequence ID" value="AWD92460.1"/>
    <property type="molecule type" value="Genomic_DNA"/>
</dbReference>
<reference evidence="1 2" key="1">
    <citation type="submission" date="2018-03" db="EMBL/GenBank/DDBJ databases">
        <title>Phage therapy in agriculture - a green tech approach to combat plant pathogenic bacteria.</title>
        <authorList>
            <person name="Carstens A.B."/>
            <person name="Djurhuus A.M."/>
            <person name="Hansen L.H."/>
        </authorList>
    </citation>
    <scope>NUCLEOTIDE SEQUENCE [LARGE SCALE GENOMIC DNA]</scope>
</reference>
<keyword evidence="2" id="KW-1185">Reference proteome</keyword>
<name>A0A2S1GST4_9CAUD</name>
<evidence type="ECO:0000313" key="2">
    <source>
        <dbReference type="Proteomes" id="UP000246901"/>
    </source>
</evidence>
<evidence type="ECO:0000313" key="1">
    <source>
        <dbReference type="EMBL" id="AWD92460.1"/>
    </source>
</evidence>
<protein>
    <submittedName>
        <fullName evidence="1">Uncharacterized protein</fullName>
    </submittedName>
</protein>
<dbReference type="Proteomes" id="UP000246901">
    <property type="component" value="Segment"/>
</dbReference>
<proteinExistence type="predicted"/>
<dbReference type="KEGG" id="vg:54991548"/>
<sequence>MKIKMRHKKMARSAVRSRGRILGREFTKRVETGIMPYNPDIDVSLIRSIYIWHGNFKGIH</sequence>
<accession>A0A2S1GST4</accession>
<dbReference type="GeneID" id="54991548"/>
<organism evidence="1 2">
    <name type="scientific">Xanthomonas phage Carpasina</name>
    <dbReference type="NCBI Taxonomy" id="2163636"/>
    <lineage>
        <taxon>Viruses</taxon>
        <taxon>Duplodnaviria</taxon>
        <taxon>Heunggongvirae</taxon>
        <taxon>Uroviricota</taxon>
        <taxon>Caudoviricetes</taxon>
        <taxon>Lindbergviridae</taxon>
        <taxon>Carpasinavirus</taxon>
        <taxon>Carpasinavirus carpasina</taxon>
    </lineage>
</organism>
<dbReference type="RefSeq" id="YP_009801041.1">
    <property type="nucleotide sequence ID" value="NC_047962.1"/>
</dbReference>